<evidence type="ECO:0000256" key="1">
    <source>
        <dbReference type="ARBA" id="ARBA00004496"/>
    </source>
</evidence>
<dbReference type="GO" id="GO:0008360">
    <property type="term" value="P:regulation of cell shape"/>
    <property type="evidence" value="ECO:0007669"/>
    <property type="project" value="UniProtKB-KW"/>
</dbReference>
<feature type="domain" description="Mur ligase central" evidence="17">
    <location>
        <begin position="106"/>
        <end position="283"/>
    </location>
</feature>
<evidence type="ECO:0000256" key="7">
    <source>
        <dbReference type="ARBA" id="ARBA00022741"/>
    </source>
</evidence>
<comment type="similarity">
    <text evidence="14">Belongs to the MurCDEF family.</text>
</comment>
<dbReference type="GO" id="GO:0005524">
    <property type="term" value="F:ATP binding"/>
    <property type="evidence" value="ECO:0007669"/>
    <property type="project" value="UniProtKB-UniRule"/>
</dbReference>
<dbReference type="GO" id="GO:0008763">
    <property type="term" value="F:UDP-N-acetylmuramate-L-alanine ligase activity"/>
    <property type="evidence" value="ECO:0007669"/>
    <property type="project" value="UniProtKB-UniRule"/>
</dbReference>
<dbReference type="InterPro" id="IPR004101">
    <property type="entry name" value="Mur_ligase_C"/>
</dbReference>
<feature type="domain" description="Mur ligase C-terminal" evidence="16">
    <location>
        <begin position="305"/>
        <end position="437"/>
    </location>
</feature>
<dbReference type="AlphaFoldDB" id="A0AAT9LDB1"/>
<evidence type="ECO:0000256" key="9">
    <source>
        <dbReference type="ARBA" id="ARBA00022960"/>
    </source>
</evidence>
<keyword evidence="8 14" id="KW-0067">ATP-binding</keyword>
<dbReference type="InterPro" id="IPR005758">
    <property type="entry name" value="UDP-N-AcMur_Ala_ligase_MurC"/>
</dbReference>
<dbReference type="Gene3D" id="3.40.50.720">
    <property type="entry name" value="NAD(P)-binding Rossmann-like Domain"/>
    <property type="match status" value="1"/>
</dbReference>
<reference evidence="18" key="2">
    <citation type="journal article" date="2023" name="Biology">
        <title>Prokaryotic Life Associated with Coal-Fire Gas Vents Revealed by Metagenomics.</title>
        <authorList>
            <person name="Kadnikov V.V."/>
            <person name="Mardanov A.V."/>
            <person name="Beletsky A.V."/>
            <person name="Karnachuk O.V."/>
            <person name="Ravin N.V."/>
        </authorList>
    </citation>
    <scope>NUCLEOTIDE SEQUENCE</scope>
    <source>
        <strain evidence="18">Bu02</strain>
    </source>
</reference>
<feature type="domain" description="Mur ligase N-terminal catalytic" evidence="15">
    <location>
        <begin position="3"/>
        <end position="100"/>
    </location>
</feature>
<evidence type="ECO:0000256" key="5">
    <source>
        <dbReference type="ARBA" id="ARBA00022598"/>
    </source>
</evidence>
<evidence type="ECO:0000259" key="15">
    <source>
        <dbReference type="Pfam" id="PF01225"/>
    </source>
</evidence>
<dbReference type="SUPFAM" id="SSF51984">
    <property type="entry name" value="MurCD N-terminal domain"/>
    <property type="match status" value="1"/>
</dbReference>
<dbReference type="EC" id="6.3.2.8" evidence="3 14"/>
<dbReference type="Pfam" id="PF08245">
    <property type="entry name" value="Mur_ligase_M"/>
    <property type="match status" value="1"/>
</dbReference>
<dbReference type="GO" id="GO:0071555">
    <property type="term" value="P:cell wall organization"/>
    <property type="evidence" value="ECO:0007669"/>
    <property type="project" value="UniProtKB-KW"/>
</dbReference>
<dbReference type="Gene3D" id="3.40.1190.10">
    <property type="entry name" value="Mur-like, catalytic domain"/>
    <property type="match status" value="1"/>
</dbReference>
<evidence type="ECO:0000256" key="12">
    <source>
        <dbReference type="ARBA" id="ARBA00023316"/>
    </source>
</evidence>
<keyword evidence="10 14" id="KW-0573">Peptidoglycan synthesis</keyword>
<protein>
    <recommendedName>
        <fullName evidence="3 14">UDP-N-acetylmuramate--L-alanine ligase</fullName>
        <ecNumber evidence="3 14">6.3.2.8</ecNumber>
    </recommendedName>
    <alternativeName>
        <fullName evidence="14">UDP-N-acetylmuramoyl-L-alanine synthetase</fullName>
    </alternativeName>
</protein>
<dbReference type="Gene3D" id="3.90.190.20">
    <property type="entry name" value="Mur ligase, C-terminal domain"/>
    <property type="match status" value="1"/>
</dbReference>
<dbReference type="PANTHER" id="PTHR43445:SF3">
    <property type="entry name" value="UDP-N-ACETYLMURAMATE--L-ALANINE LIGASE"/>
    <property type="match status" value="1"/>
</dbReference>
<evidence type="ECO:0000259" key="17">
    <source>
        <dbReference type="Pfam" id="PF08245"/>
    </source>
</evidence>
<evidence type="ECO:0000256" key="6">
    <source>
        <dbReference type="ARBA" id="ARBA00022618"/>
    </source>
</evidence>
<organism evidence="18">
    <name type="scientific">Candidatus Fermentithermobacillus carboniphilus</name>
    <dbReference type="NCBI Taxonomy" id="3085328"/>
    <lineage>
        <taxon>Bacteria</taxon>
        <taxon>Bacillati</taxon>
        <taxon>Bacillota</taxon>
        <taxon>Candidatus Fermentithermobacillia</taxon>
        <taxon>Candidatus Fermentithermobacillales</taxon>
        <taxon>Candidatus Fermentithermobacillaceae</taxon>
        <taxon>Candidatus Fermentithermobacillus</taxon>
    </lineage>
</organism>
<feature type="binding site" evidence="14">
    <location>
        <begin position="108"/>
        <end position="114"/>
    </location>
    <ligand>
        <name>ATP</name>
        <dbReference type="ChEBI" id="CHEBI:30616"/>
    </ligand>
</feature>
<comment type="function">
    <text evidence="14">Cell wall formation.</text>
</comment>
<evidence type="ECO:0000256" key="3">
    <source>
        <dbReference type="ARBA" id="ARBA00012211"/>
    </source>
</evidence>
<dbReference type="GO" id="GO:0051301">
    <property type="term" value="P:cell division"/>
    <property type="evidence" value="ECO:0007669"/>
    <property type="project" value="UniProtKB-KW"/>
</dbReference>
<evidence type="ECO:0000256" key="10">
    <source>
        <dbReference type="ARBA" id="ARBA00022984"/>
    </source>
</evidence>
<dbReference type="InterPro" id="IPR036615">
    <property type="entry name" value="Mur_ligase_C_dom_sf"/>
</dbReference>
<dbReference type="Pfam" id="PF02875">
    <property type="entry name" value="Mur_ligase_C"/>
    <property type="match status" value="1"/>
</dbReference>
<dbReference type="Pfam" id="PF01225">
    <property type="entry name" value="Mur_ligase"/>
    <property type="match status" value="1"/>
</dbReference>
<gene>
    <name evidence="14" type="primary">murC</name>
    <name evidence="18" type="ORF">IMF26_10970</name>
</gene>
<dbReference type="InterPro" id="IPR013221">
    <property type="entry name" value="Mur_ligase_cen"/>
</dbReference>
<reference evidence="18" key="1">
    <citation type="submission" date="2020-10" db="EMBL/GenBank/DDBJ databases">
        <authorList>
            <person name="Kadnikov V."/>
            <person name="Beletsky A.V."/>
            <person name="Mardanov A.V."/>
            <person name="Karnachuk O.V."/>
            <person name="Ravin N.V."/>
        </authorList>
    </citation>
    <scope>NUCLEOTIDE SEQUENCE</scope>
    <source>
        <strain evidence="18">Bu02</strain>
    </source>
</reference>
<dbReference type="SUPFAM" id="SSF53623">
    <property type="entry name" value="MurD-like peptide ligases, catalytic domain"/>
    <property type="match status" value="1"/>
</dbReference>
<dbReference type="SUPFAM" id="SSF53244">
    <property type="entry name" value="MurD-like peptide ligases, peptide-binding domain"/>
    <property type="match status" value="1"/>
</dbReference>
<evidence type="ECO:0000313" key="18">
    <source>
        <dbReference type="EMBL" id="QUL98503.1"/>
    </source>
</evidence>
<evidence type="ECO:0000256" key="4">
    <source>
        <dbReference type="ARBA" id="ARBA00022490"/>
    </source>
</evidence>
<evidence type="ECO:0000256" key="8">
    <source>
        <dbReference type="ARBA" id="ARBA00022840"/>
    </source>
</evidence>
<keyword evidence="12 14" id="KW-0961">Cell wall biogenesis/degradation</keyword>
<proteinExistence type="inferred from homology"/>
<evidence type="ECO:0000256" key="2">
    <source>
        <dbReference type="ARBA" id="ARBA00004752"/>
    </source>
</evidence>
<keyword evidence="9 14" id="KW-0133">Cell shape</keyword>
<evidence type="ECO:0000256" key="13">
    <source>
        <dbReference type="ARBA" id="ARBA00047833"/>
    </source>
</evidence>
<dbReference type="InterPro" id="IPR000713">
    <property type="entry name" value="Mur_ligase_N"/>
</dbReference>
<comment type="catalytic activity">
    <reaction evidence="13 14">
        <text>UDP-N-acetyl-alpha-D-muramate + L-alanine + ATP = UDP-N-acetyl-alpha-D-muramoyl-L-alanine + ADP + phosphate + H(+)</text>
        <dbReference type="Rhea" id="RHEA:23372"/>
        <dbReference type="ChEBI" id="CHEBI:15378"/>
        <dbReference type="ChEBI" id="CHEBI:30616"/>
        <dbReference type="ChEBI" id="CHEBI:43474"/>
        <dbReference type="ChEBI" id="CHEBI:57972"/>
        <dbReference type="ChEBI" id="CHEBI:70757"/>
        <dbReference type="ChEBI" id="CHEBI:83898"/>
        <dbReference type="ChEBI" id="CHEBI:456216"/>
        <dbReference type="EC" id="6.3.2.8"/>
    </reaction>
</comment>
<keyword evidence="11 14" id="KW-0131">Cell cycle</keyword>
<comment type="pathway">
    <text evidence="2 14">Cell wall biogenesis; peptidoglycan biosynthesis.</text>
</comment>
<keyword evidence="5 14" id="KW-0436">Ligase</keyword>
<evidence type="ECO:0000256" key="11">
    <source>
        <dbReference type="ARBA" id="ARBA00023306"/>
    </source>
</evidence>
<dbReference type="EMBL" id="CP062796">
    <property type="protein sequence ID" value="QUL98503.1"/>
    <property type="molecule type" value="Genomic_DNA"/>
</dbReference>
<dbReference type="PANTHER" id="PTHR43445">
    <property type="entry name" value="UDP-N-ACETYLMURAMATE--L-ALANINE LIGASE-RELATED"/>
    <property type="match status" value="1"/>
</dbReference>
<evidence type="ECO:0000259" key="16">
    <source>
        <dbReference type="Pfam" id="PF02875"/>
    </source>
</evidence>
<dbReference type="GO" id="GO:0005737">
    <property type="term" value="C:cytoplasm"/>
    <property type="evidence" value="ECO:0007669"/>
    <property type="project" value="UniProtKB-SubCell"/>
</dbReference>
<accession>A0AAT9LDB1</accession>
<comment type="subcellular location">
    <subcellularLocation>
        <location evidence="1 14">Cytoplasm</location>
    </subcellularLocation>
</comment>
<dbReference type="InterPro" id="IPR036565">
    <property type="entry name" value="Mur-like_cat_sf"/>
</dbReference>
<dbReference type="GO" id="GO:0009252">
    <property type="term" value="P:peptidoglycan biosynthetic process"/>
    <property type="evidence" value="ECO:0007669"/>
    <property type="project" value="UniProtKB-UniRule"/>
</dbReference>
<dbReference type="NCBIfam" id="TIGR01082">
    <property type="entry name" value="murC"/>
    <property type="match status" value="1"/>
</dbReference>
<dbReference type="InterPro" id="IPR050061">
    <property type="entry name" value="MurCDEF_pg_biosynth"/>
</dbReference>
<sequence length="455" mass="49741">MQKIHFVAIGGQGMSGIARILLEKGYFISGSDLKAGSTTERLEKLGARIYLGHRAENVVDPDVVVVSSAISEDNPEVLEARSRGIPVVHRMDMLLEVVKGKKLVAVAGAHGKTTTASMIAWILEKDGKDPTYLVGGEFTDEGNARLGKGEEAVFETDESDGSFLKAHPDVSVVTNIDNDHLDYWGSMDALEEAFYRFLDGTREGGRRVVCVDDPRLLKWAQSHPDAVTYSLHQDSVWQARNIEKAGWGTVSDIFFKGRRVCRLRLRVPGEHNVQDALGAIAAAHARGVDVENACEHLSSFTGAKRRLEYVGTFGGIMVFDDFAHHPSEIRASIRAIKESLPSRRIIVIFQPHRYSRTRILQKQFGSAFQDADALIVTSIYAGPGEAPEPRVSSSFISDSVRAFGRPPVQYVPDMVEAARRAAALSGAGDVIVTMGAGDIWKALGPLENFLARTVE</sequence>
<keyword evidence="7 14" id="KW-0547">Nucleotide-binding</keyword>
<keyword evidence="4 14" id="KW-0963">Cytoplasm</keyword>
<name>A0AAT9LDB1_9FIRM</name>
<dbReference type="HAMAP" id="MF_00046">
    <property type="entry name" value="MurC"/>
    <property type="match status" value="1"/>
</dbReference>
<dbReference type="KEGG" id="fcz:IMF26_10970"/>
<evidence type="ECO:0000256" key="14">
    <source>
        <dbReference type="HAMAP-Rule" id="MF_00046"/>
    </source>
</evidence>
<keyword evidence="6 14" id="KW-0132">Cell division</keyword>